<protein>
    <submittedName>
        <fullName evidence="12">Zinc finger protein 726-like isoform X1</fullName>
    </submittedName>
</protein>
<dbReference type="SUPFAM" id="SSF57716">
    <property type="entry name" value="Glucocorticoid receptor-like (DNA-binding domain)"/>
    <property type="match status" value="1"/>
</dbReference>
<evidence type="ECO:0000313" key="11">
    <source>
        <dbReference type="Proteomes" id="UP001652740"/>
    </source>
</evidence>
<accession>A0ABM3MXI9</accession>
<feature type="binding site" evidence="8">
    <location>
        <position position="7"/>
    </location>
    <ligand>
        <name>Zn(2+)</name>
        <dbReference type="ChEBI" id="CHEBI:29105"/>
    </ligand>
</feature>
<evidence type="ECO:0000256" key="3">
    <source>
        <dbReference type="ARBA" id="ARBA00022737"/>
    </source>
</evidence>
<dbReference type="InterPro" id="IPR012934">
    <property type="entry name" value="Znf_AD"/>
</dbReference>
<dbReference type="Pfam" id="PF07776">
    <property type="entry name" value="zf-AD"/>
    <property type="match status" value="1"/>
</dbReference>
<dbReference type="Gene3D" id="3.30.160.60">
    <property type="entry name" value="Classic Zinc Finger"/>
    <property type="match status" value="7"/>
</dbReference>
<evidence type="ECO:0000259" key="9">
    <source>
        <dbReference type="PROSITE" id="PS50157"/>
    </source>
</evidence>
<reference evidence="12" key="1">
    <citation type="submission" date="2025-08" db="UniProtKB">
        <authorList>
            <consortium name="RefSeq"/>
        </authorList>
    </citation>
    <scope>IDENTIFICATION</scope>
    <source>
        <tissue evidence="12">Whole larvae</tissue>
    </source>
</reference>
<evidence type="ECO:0000256" key="4">
    <source>
        <dbReference type="ARBA" id="ARBA00022771"/>
    </source>
</evidence>
<dbReference type="Pfam" id="PF00096">
    <property type="entry name" value="zf-C2H2"/>
    <property type="match status" value="7"/>
</dbReference>
<evidence type="ECO:0000256" key="6">
    <source>
        <dbReference type="ARBA" id="ARBA00023242"/>
    </source>
</evidence>
<feature type="binding site" evidence="8">
    <location>
        <position position="44"/>
    </location>
    <ligand>
        <name>Zn(2+)</name>
        <dbReference type="ChEBI" id="CHEBI:29105"/>
    </ligand>
</feature>
<dbReference type="PROSITE" id="PS51915">
    <property type="entry name" value="ZAD"/>
    <property type="match status" value="1"/>
</dbReference>
<feature type="domain" description="C2H2-type" evidence="9">
    <location>
        <begin position="448"/>
        <end position="470"/>
    </location>
</feature>
<feature type="domain" description="C2H2-type" evidence="9">
    <location>
        <begin position="170"/>
        <end position="197"/>
    </location>
</feature>
<keyword evidence="3" id="KW-0677">Repeat</keyword>
<feature type="domain" description="C2H2-type" evidence="9">
    <location>
        <begin position="311"/>
        <end position="339"/>
    </location>
</feature>
<name>A0ABM3MXI9_GALME</name>
<keyword evidence="5 8" id="KW-0862">Zinc</keyword>
<proteinExistence type="predicted"/>
<keyword evidence="4 7" id="KW-0863">Zinc-finger</keyword>
<feature type="domain" description="C2H2-type" evidence="9">
    <location>
        <begin position="255"/>
        <end position="283"/>
    </location>
</feature>
<dbReference type="PANTHER" id="PTHR24390">
    <property type="entry name" value="ZINC FINGER PROTEIN"/>
    <property type="match status" value="1"/>
</dbReference>
<feature type="domain" description="C2H2-type" evidence="9">
    <location>
        <begin position="364"/>
        <end position="386"/>
    </location>
</feature>
<dbReference type="SMART" id="SM00355">
    <property type="entry name" value="ZnF_C2H2"/>
    <property type="match status" value="11"/>
</dbReference>
<keyword evidence="6" id="KW-0539">Nucleus</keyword>
<dbReference type="InterPro" id="IPR013087">
    <property type="entry name" value="Znf_C2H2_type"/>
</dbReference>
<gene>
    <name evidence="12" type="primary">LOC113512520</name>
</gene>
<dbReference type="Proteomes" id="UP001652740">
    <property type="component" value="Unplaced"/>
</dbReference>
<dbReference type="SUPFAM" id="SSF57667">
    <property type="entry name" value="beta-beta-alpha zinc fingers"/>
    <property type="match status" value="5"/>
</dbReference>
<sequence>MEVCRTCLVAEKNMMSIDETFVNNYNVLTNLNITLCDGLPQSVCQNCLDVVKFFMEFREKSILSESTLRSIVQDIKEEEIMSSFTTQNNIKILDECNGNIKQPYDIKVEFEDNCAIADEDLQETFQRFETEEVNTVIKKETEKNKTANKMPSKSKKMIKGKKKETTPSILICGMCENKYADKSELIKHFEIHVDNNYCQICSEKFNCWPQLFSHRLVHLPEKGGKCHICGKRYATPLYLEYHYRTLHYNGEQTMLQCSLCSRSYGTPRKLRSHMRSSHAEVKYICDYCSKRFIEKSTLRTHIRSHSEKKTYVCDLCGFSCKYSTGLKSHHIRRHTAEKVICAQCKRPFENQEKCDAHKCNVHIHICPVCGKEFKLANLYNRHLNSHREVGKYKCDRCPATYKTRQALTIHINRHDGTRTKQCEFCPAKFYSASVLIKHRRTHTGEKPYVCKVCKKAFTGNHNLKVHMKVHGEYLIVKKNKDEEETK</sequence>
<evidence type="ECO:0000256" key="5">
    <source>
        <dbReference type="ARBA" id="ARBA00022833"/>
    </source>
</evidence>
<comment type="subcellular location">
    <subcellularLocation>
        <location evidence="1">Nucleus</location>
    </subcellularLocation>
</comment>
<dbReference type="PANTHER" id="PTHR24390:SF79">
    <property type="entry name" value="ASPARAGINE-RICH ZINC FINGER PROTEIN AZF1"/>
    <property type="match status" value="1"/>
</dbReference>
<dbReference type="InterPro" id="IPR036236">
    <property type="entry name" value="Znf_C2H2_sf"/>
</dbReference>
<keyword evidence="11" id="KW-1185">Reference proteome</keyword>
<evidence type="ECO:0000256" key="7">
    <source>
        <dbReference type="PROSITE-ProRule" id="PRU00042"/>
    </source>
</evidence>
<dbReference type="PROSITE" id="PS00028">
    <property type="entry name" value="ZINC_FINGER_C2H2_1"/>
    <property type="match status" value="10"/>
</dbReference>
<dbReference type="RefSeq" id="XP_052756066.1">
    <property type="nucleotide sequence ID" value="XM_052900106.1"/>
</dbReference>
<evidence type="ECO:0000256" key="8">
    <source>
        <dbReference type="PROSITE-ProRule" id="PRU01263"/>
    </source>
</evidence>
<dbReference type="SMART" id="SM00868">
    <property type="entry name" value="zf-AD"/>
    <property type="match status" value="1"/>
</dbReference>
<feature type="domain" description="C2H2-type" evidence="9">
    <location>
        <begin position="224"/>
        <end position="252"/>
    </location>
</feature>
<evidence type="ECO:0000313" key="12">
    <source>
        <dbReference type="RefSeq" id="XP_052756066.1"/>
    </source>
</evidence>
<dbReference type="GeneID" id="113512520"/>
<feature type="domain" description="C2H2-type" evidence="9">
    <location>
        <begin position="283"/>
        <end position="310"/>
    </location>
</feature>
<evidence type="ECO:0000256" key="1">
    <source>
        <dbReference type="ARBA" id="ARBA00004123"/>
    </source>
</evidence>
<evidence type="ECO:0000259" key="10">
    <source>
        <dbReference type="PROSITE" id="PS51915"/>
    </source>
</evidence>
<dbReference type="PROSITE" id="PS50157">
    <property type="entry name" value="ZINC_FINGER_C2H2_2"/>
    <property type="match status" value="10"/>
</dbReference>
<feature type="binding site" evidence="8">
    <location>
        <position position="47"/>
    </location>
    <ligand>
        <name>Zn(2+)</name>
        <dbReference type="ChEBI" id="CHEBI:29105"/>
    </ligand>
</feature>
<organism evidence="11 12">
    <name type="scientific">Galleria mellonella</name>
    <name type="common">Greater wax moth</name>
    <dbReference type="NCBI Taxonomy" id="7137"/>
    <lineage>
        <taxon>Eukaryota</taxon>
        <taxon>Metazoa</taxon>
        <taxon>Ecdysozoa</taxon>
        <taxon>Arthropoda</taxon>
        <taxon>Hexapoda</taxon>
        <taxon>Insecta</taxon>
        <taxon>Pterygota</taxon>
        <taxon>Neoptera</taxon>
        <taxon>Endopterygota</taxon>
        <taxon>Lepidoptera</taxon>
        <taxon>Glossata</taxon>
        <taxon>Ditrysia</taxon>
        <taxon>Pyraloidea</taxon>
        <taxon>Pyralidae</taxon>
        <taxon>Galleriinae</taxon>
        <taxon>Galleria</taxon>
    </lineage>
</organism>
<evidence type="ECO:0000256" key="2">
    <source>
        <dbReference type="ARBA" id="ARBA00022723"/>
    </source>
</evidence>
<feature type="domain" description="C2H2-type" evidence="9">
    <location>
        <begin position="420"/>
        <end position="447"/>
    </location>
</feature>
<keyword evidence="2 8" id="KW-0479">Metal-binding</keyword>
<feature type="binding site" evidence="8">
    <location>
        <position position="4"/>
    </location>
    <ligand>
        <name>Zn(2+)</name>
        <dbReference type="ChEBI" id="CHEBI:29105"/>
    </ligand>
</feature>
<feature type="domain" description="C2H2-type" evidence="9">
    <location>
        <begin position="196"/>
        <end position="223"/>
    </location>
</feature>
<feature type="domain" description="ZAD" evidence="10">
    <location>
        <begin position="2"/>
        <end position="71"/>
    </location>
</feature>
<feature type="domain" description="C2H2-type" evidence="9">
    <location>
        <begin position="392"/>
        <end position="419"/>
    </location>
</feature>